<proteinExistence type="predicted"/>
<feature type="domain" description="N-acetyltransferase" evidence="1">
    <location>
        <begin position="14"/>
        <end position="179"/>
    </location>
</feature>
<protein>
    <submittedName>
        <fullName evidence="2">Acetyltransferase</fullName>
    </submittedName>
</protein>
<dbReference type="KEGG" id="mgg:MPLG2_2960"/>
<dbReference type="Pfam" id="PF13302">
    <property type="entry name" value="Acetyltransf_3"/>
    <property type="match status" value="1"/>
</dbReference>
<name>A0A2N9JIW1_9ACTN</name>
<dbReference type="PROSITE" id="PS51186">
    <property type="entry name" value="GNAT"/>
    <property type="match status" value="1"/>
</dbReference>
<evidence type="ECO:0000259" key="1">
    <source>
        <dbReference type="PROSITE" id="PS51186"/>
    </source>
</evidence>
<dbReference type="PANTHER" id="PTHR43610:SF1">
    <property type="entry name" value="N-ACETYLTRANSFERASE DOMAIN-CONTAINING PROTEIN"/>
    <property type="match status" value="1"/>
</dbReference>
<dbReference type="Gene3D" id="3.40.630.30">
    <property type="match status" value="1"/>
</dbReference>
<sequence>MTFAATPQIVGELVVLRPPSEADVAVLHALMRDPEVSVLTGSVHTSTPSSDDAWTFERLQQIYATWAKASDRHVWAIVETSSGAVVGEVLLTDLDEGNASCGFRIWIAGATGRGLGTEATRLVVRHAFETERLHRVALVVYAFNPRARRVYEKVGFVVEGTMRDALRFDDGWVDAHLMAIIVGDWLADPC</sequence>
<gene>
    <name evidence="2" type="ORF">MPLG2_2960</name>
</gene>
<keyword evidence="2" id="KW-0808">Transferase</keyword>
<dbReference type="InterPro" id="IPR000182">
    <property type="entry name" value="GNAT_dom"/>
</dbReference>
<reference evidence="2 3" key="1">
    <citation type="submission" date="2018-02" db="EMBL/GenBank/DDBJ databases">
        <authorList>
            <person name="Cohen D.B."/>
            <person name="Kent A.D."/>
        </authorList>
    </citation>
    <scope>NUCLEOTIDE SEQUENCE [LARGE SCALE GENOMIC DNA]</scope>
    <source>
        <strain evidence="2">1</strain>
    </source>
</reference>
<dbReference type="GO" id="GO:0016747">
    <property type="term" value="F:acyltransferase activity, transferring groups other than amino-acyl groups"/>
    <property type="evidence" value="ECO:0007669"/>
    <property type="project" value="InterPro"/>
</dbReference>
<dbReference type="AlphaFoldDB" id="A0A2N9JIW1"/>
<dbReference type="PANTHER" id="PTHR43610">
    <property type="entry name" value="BLL6696 PROTEIN"/>
    <property type="match status" value="1"/>
</dbReference>
<dbReference type="InterPro" id="IPR016181">
    <property type="entry name" value="Acyl_CoA_acyltransferase"/>
</dbReference>
<organism evidence="2 3">
    <name type="scientific">Micropruina glycogenica</name>
    <dbReference type="NCBI Taxonomy" id="75385"/>
    <lineage>
        <taxon>Bacteria</taxon>
        <taxon>Bacillati</taxon>
        <taxon>Actinomycetota</taxon>
        <taxon>Actinomycetes</taxon>
        <taxon>Propionibacteriales</taxon>
        <taxon>Nocardioidaceae</taxon>
        <taxon>Micropruina</taxon>
    </lineage>
</organism>
<accession>A0A2N9JIW1</accession>
<keyword evidence="3" id="KW-1185">Reference proteome</keyword>
<dbReference type="OrthoDB" id="9814648at2"/>
<dbReference type="RefSeq" id="WP_105186598.1">
    <property type="nucleotide sequence ID" value="NZ_BAAAGO010000035.1"/>
</dbReference>
<dbReference type="SUPFAM" id="SSF55729">
    <property type="entry name" value="Acyl-CoA N-acyltransferases (Nat)"/>
    <property type="match status" value="1"/>
</dbReference>
<dbReference type="EMBL" id="LT985188">
    <property type="protein sequence ID" value="SPD87990.1"/>
    <property type="molecule type" value="Genomic_DNA"/>
</dbReference>
<evidence type="ECO:0000313" key="3">
    <source>
        <dbReference type="Proteomes" id="UP000238164"/>
    </source>
</evidence>
<evidence type="ECO:0000313" key="2">
    <source>
        <dbReference type="EMBL" id="SPD87990.1"/>
    </source>
</evidence>
<dbReference type="Proteomes" id="UP000238164">
    <property type="component" value="Chromosome 1"/>
</dbReference>